<dbReference type="PANTHER" id="PTHR36834">
    <property type="entry name" value="MEMBRANE PROTEIN-RELATED"/>
    <property type="match status" value="1"/>
</dbReference>
<name>A0ABW1WE03_9BACL</name>
<keyword evidence="1" id="KW-1133">Transmembrane helix</keyword>
<dbReference type="Proteomes" id="UP001596267">
    <property type="component" value="Unassembled WGS sequence"/>
</dbReference>
<dbReference type="RefSeq" id="WP_253052461.1">
    <property type="nucleotide sequence ID" value="NZ_JAMXWN010000002.1"/>
</dbReference>
<dbReference type="InterPro" id="IPR053150">
    <property type="entry name" value="Teicoplanin_resist-assoc"/>
</dbReference>
<accession>A0ABW1WE03</accession>
<keyword evidence="4" id="KW-1185">Reference proteome</keyword>
<feature type="transmembrane region" description="Helical" evidence="1">
    <location>
        <begin position="95"/>
        <end position="113"/>
    </location>
</feature>
<dbReference type="EMBL" id="JBHSTQ010000003">
    <property type="protein sequence ID" value="MFC6385886.1"/>
    <property type="molecule type" value="Genomic_DNA"/>
</dbReference>
<dbReference type="PANTHER" id="PTHR36834:SF1">
    <property type="entry name" value="INTEGRAL MEMBRANE PROTEIN"/>
    <property type="match status" value="1"/>
</dbReference>
<proteinExistence type="predicted"/>
<reference evidence="4" key="1">
    <citation type="journal article" date="2019" name="Int. J. Syst. Evol. Microbiol.">
        <title>The Global Catalogue of Microorganisms (GCM) 10K type strain sequencing project: providing services to taxonomists for standard genome sequencing and annotation.</title>
        <authorList>
            <consortium name="The Broad Institute Genomics Platform"/>
            <consortium name="The Broad Institute Genome Sequencing Center for Infectious Disease"/>
            <person name="Wu L."/>
            <person name="Ma J."/>
        </authorList>
    </citation>
    <scope>NUCLEOTIDE SEQUENCE [LARGE SCALE GENOMIC DNA]</scope>
    <source>
        <strain evidence="4">CCUG 42001</strain>
    </source>
</reference>
<gene>
    <name evidence="3" type="ORF">ACFP7A_04660</name>
</gene>
<evidence type="ECO:0000259" key="2">
    <source>
        <dbReference type="Pfam" id="PF04892"/>
    </source>
</evidence>
<dbReference type="NCBIfam" id="NF037970">
    <property type="entry name" value="vanZ_1"/>
    <property type="match status" value="1"/>
</dbReference>
<feature type="transmembrane region" description="Helical" evidence="1">
    <location>
        <begin position="62"/>
        <end position="83"/>
    </location>
</feature>
<sequence>MKEVKLALINILLAFSILFVLYLTMIPHALIHTGDVNGAVVQRFNYNLNPLLIFQNFKTDSLFYFLVDDLGNIMLFIPFGLFLSMRFPEFKFGQIGFFGALFSATIEWVQLFLPNRMTDIDDVILNTTGALVGYFLYRFYVEAGEEVDN</sequence>
<feature type="transmembrane region" description="Helical" evidence="1">
    <location>
        <begin position="7"/>
        <end position="31"/>
    </location>
</feature>
<dbReference type="Pfam" id="PF04892">
    <property type="entry name" value="VanZ"/>
    <property type="match status" value="1"/>
</dbReference>
<evidence type="ECO:0000256" key="1">
    <source>
        <dbReference type="SAM" id="Phobius"/>
    </source>
</evidence>
<evidence type="ECO:0000313" key="3">
    <source>
        <dbReference type="EMBL" id="MFC6385886.1"/>
    </source>
</evidence>
<keyword evidence="1" id="KW-0472">Membrane</keyword>
<evidence type="ECO:0000313" key="4">
    <source>
        <dbReference type="Proteomes" id="UP001596267"/>
    </source>
</evidence>
<protein>
    <submittedName>
        <fullName evidence="3">VanZ family protein</fullName>
    </submittedName>
</protein>
<feature type="domain" description="VanZ-like" evidence="2">
    <location>
        <begin position="15"/>
        <end position="139"/>
    </location>
</feature>
<dbReference type="InterPro" id="IPR006976">
    <property type="entry name" value="VanZ-like"/>
</dbReference>
<comment type="caution">
    <text evidence="3">The sequence shown here is derived from an EMBL/GenBank/DDBJ whole genome shotgun (WGS) entry which is preliminary data.</text>
</comment>
<organism evidence="3 4">
    <name type="scientific">Sporolactobacillus kofuensis</name>
    <dbReference type="NCBI Taxonomy" id="269672"/>
    <lineage>
        <taxon>Bacteria</taxon>
        <taxon>Bacillati</taxon>
        <taxon>Bacillota</taxon>
        <taxon>Bacilli</taxon>
        <taxon>Bacillales</taxon>
        <taxon>Sporolactobacillaceae</taxon>
        <taxon>Sporolactobacillus</taxon>
    </lineage>
</organism>
<keyword evidence="1" id="KW-0812">Transmembrane</keyword>